<dbReference type="PROSITE" id="PS51820">
    <property type="entry name" value="PA14"/>
    <property type="match status" value="1"/>
</dbReference>
<dbReference type="EMBL" id="LSRX01001124">
    <property type="protein sequence ID" value="OLP83311.1"/>
    <property type="molecule type" value="Genomic_DNA"/>
</dbReference>
<organism evidence="3 4">
    <name type="scientific">Symbiodinium microadriaticum</name>
    <name type="common">Dinoflagellate</name>
    <name type="synonym">Zooxanthella microadriatica</name>
    <dbReference type="NCBI Taxonomy" id="2951"/>
    <lineage>
        <taxon>Eukaryota</taxon>
        <taxon>Sar</taxon>
        <taxon>Alveolata</taxon>
        <taxon>Dinophyceae</taxon>
        <taxon>Suessiales</taxon>
        <taxon>Symbiodiniaceae</taxon>
        <taxon>Symbiodinium</taxon>
    </lineage>
</organism>
<feature type="domain" description="F5/8 type C" evidence="1">
    <location>
        <begin position="1119"/>
        <end position="1293"/>
    </location>
</feature>
<sequence length="1710" mass="190833">MNPDLDGNGAGDVHDQHVVEGADGIDDGWCPMTVAKLKSDHSHNHIQAGLTITIRDTTCWAEDTVKGLSGPLAPLAGPAPADEAACRKLCRVRSSCAYYTWKQGNCSQVVKRADGDWLQATAKIWNCSNTDTCREVRTQTWYHNGIYCPVGTDTLRNSVIYYKASPGTLPADQLVLYHHRDAVDGAVASCADGSWVVKTATSADYKKPQSGYFEMHGEVLACPDMAEVRFACAPSAWGADAPVDPVTFEMTGDSETATYVPPPLLLVAGEFVCPTRNLLPNPGVYFETETETMEYEVCEAKCKNHDDCNYFWHGTQSSATTCRLYSACDSLVREMGLEGELIALPRAPGCVVASPTECWTVSMRRKALTDVAAESFRYWNLHAQCDMMLLMGGTGINACGRPTYRPHDYGEWSHKKKLPRSFDHGLTLKVSCWNERYSAVRGSVGRTGETLTCVNGNWFNSADEPGMGSFDCLECVQELYYFNRMQLSIHSEVNQLGSDKIHCMEPKEQMEPVAIADPQGASWMVEATTLYERKPIEIMQVELHQFKNVKKTFDGWKKWAEDQGGRLLTFEEAWSWCRDGNTVHFTDRGIDMWAPTLEFDGTKNWIQIGNVPWAAPGKNHDETWGWPGWADDISGQGWGGDERGVLWMKKTTVIGASKELEMMKYKILAKQVTGKDPRMSFAESKAWVEAQGGRLMTTHEARLWIALHPKLFADKGIDMWVPVEEPDGTKDYIQAGNVPWAPPEKSHNGEWGYPGWAADGSLQHFHPDERLLLWMQKELVTKSIWPGDVIALRNPTTRRFIRAHSETHIVDQSSESEIPMPAQWTWERFTVVDMGYGTVALHSAIHKNSLLRINSHFTMDQQRGVTFDTIPERYTWERFEVVEAGNGVVALWNVMHRRYMRMRTDLKCDASPLVSNVLSNWWSGERMQVQYLDYARRKGMISWFKSETAAPDWRSSVGDYAGVATAGEAKVYEAKGSGAVKPVKYVFGSAGDSRTARTAYNFGPVLRMEFSICSVARYLGAEHKGRIFQGDRLNLLHSHHGGHAGVVYYEGWQTDHARNLGSTNWVVACASNTQAHVFIDGVNVGNGHPSKAGGDQSLVINAGMYWNEISDWAVMELMTWNYGLSFEEMKNASDYLQQKVSTTSEVDGCIYEVLNIPEVDRTYSSVGEWNADTSMLDNTVGGFCPSNRHFHGSESLDEWMQFDLKVVKPVGGVVIQGKYAHNGVQDWVWTFKVQYKLDVGSDWNSIDNLFTGVSLPDEKSRVFFTSPVQARFIRLTHFKFHNWACMRSAVIICNSVAANEMNLVESRTCPSTLRVEQWPDTVGVHEVDGTSRDELRLSCGEQEIIIHKPCQPDDAAQLIPARTINLMYSNLHTSNKVSTMQRGLKAEFFFGLKPSTVSCLLPDVSMRQPDYVRLDAQLDYASSGHWDGITESDHLSARWTGFLNIKHAGLYKFYVSADDSVEFFLDGNLVIQETRCGVHNDLEASLNLQAGEIPFILQMYEYAGNMMLRLHYEGPDSGDQKVLVPTSAFTHMANANTALMTDASHTRGCVGNTGLAGMKGSIFAPSGQDTGVACGFVPVVKSDSPVVLPTSRSKNGHWPEWWAELQDMDIECSEGKVLMSIDTEWVDNKMRVAYTCGVVAGLGFCTPSWTDQRDAHQWNANNQQILGKLQIACPAGNLLNKVKFEYSIGGRWARFKTSCCKTGGPPVAAV</sequence>
<dbReference type="PROSITE" id="PS50022">
    <property type="entry name" value="FA58C_3"/>
    <property type="match status" value="1"/>
</dbReference>
<dbReference type="Proteomes" id="UP000186817">
    <property type="component" value="Unassembled WGS sequence"/>
</dbReference>
<dbReference type="PANTHER" id="PTHR24543">
    <property type="entry name" value="MULTICOPPER OXIDASE-RELATED"/>
    <property type="match status" value="1"/>
</dbReference>
<evidence type="ECO:0000313" key="3">
    <source>
        <dbReference type="EMBL" id="OLP83311.1"/>
    </source>
</evidence>
<feature type="non-terminal residue" evidence="3">
    <location>
        <position position="1710"/>
    </location>
</feature>
<gene>
    <name evidence="3" type="primary">Rs1</name>
    <name evidence="3" type="ORF">AK812_SmicGene35945</name>
</gene>
<dbReference type="InterPro" id="IPR037524">
    <property type="entry name" value="PA14/GLEYA"/>
</dbReference>
<dbReference type="SMART" id="SM00758">
    <property type="entry name" value="PA14"/>
    <property type="match status" value="1"/>
</dbReference>
<reference evidence="3 4" key="1">
    <citation type="submission" date="2016-02" db="EMBL/GenBank/DDBJ databases">
        <title>Genome analysis of coral dinoflagellate symbionts highlights evolutionary adaptations to a symbiotic lifestyle.</title>
        <authorList>
            <person name="Aranda M."/>
            <person name="Li Y."/>
            <person name="Liew Y.J."/>
            <person name="Baumgarten S."/>
            <person name="Simakov O."/>
            <person name="Wilson M."/>
            <person name="Piel J."/>
            <person name="Ashoor H."/>
            <person name="Bougouffa S."/>
            <person name="Bajic V.B."/>
            <person name="Ryu T."/>
            <person name="Ravasi T."/>
            <person name="Bayer T."/>
            <person name="Micklem G."/>
            <person name="Kim H."/>
            <person name="Bhak J."/>
            <person name="Lajeunesse T.C."/>
            <person name="Voolstra C.R."/>
        </authorList>
    </citation>
    <scope>NUCLEOTIDE SEQUENCE [LARGE SCALE GENOMIC DNA]</scope>
    <source>
        <strain evidence="3 4">CCMP2467</strain>
    </source>
</reference>
<comment type="caution">
    <text evidence="3">The sequence shown here is derived from an EMBL/GenBank/DDBJ whole genome shotgun (WGS) entry which is preliminary data.</text>
</comment>
<dbReference type="Gene3D" id="2.80.10.50">
    <property type="match status" value="1"/>
</dbReference>
<dbReference type="CDD" id="cd00257">
    <property type="entry name" value="beta-trefoil_FSCN-like"/>
    <property type="match status" value="1"/>
</dbReference>
<dbReference type="SUPFAM" id="SSF49785">
    <property type="entry name" value="Galactose-binding domain-like"/>
    <property type="match status" value="1"/>
</dbReference>
<name>A0A1Q9CK57_SYMMI</name>
<dbReference type="InterPro" id="IPR000421">
    <property type="entry name" value="FA58C"/>
</dbReference>
<dbReference type="Pfam" id="PF00754">
    <property type="entry name" value="F5_F8_type_C"/>
    <property type="match status" value="1"/>
</dbReference>
<feature type="domain" description="PA14" evidence="2">
    <location>
        <begin position="1379"/>
        <end position="1528"/>
    </location>
</feature>
<proteinExistence type="predicted"/>
<evidence type="ECO:0000313" key="4">
    <source>
        <dbReference type="Proteomes" id="UP000186817"/>
    </source>
</evidence>
<dbReference type="Gene3D" id="2.60.120.260">
    <property type="entry name" value="Galactose-binding domain-like"/>
    <property type="match status" value="1"/>
</dbReference>
<dbReference type="Gene3D" id="3.90.182.10">
    <property type="entry name" value="Toxin - Anthrax Protective Antigen,domain 1"/>
    <property type="match status" value="1"/>
</dbReference>
<dbReference type="InterPro" id="IPR011658">
    <property type="entry name" value="PA14_dom"/>
</dbReference>
<dbReference type="OrthoDB" id="422922at2759"/>
<dbReference type="InterPro" id="IPR008979">
    <property type="entry name" value="Galactose-bd-like_sf"/>
</dbReference>
<keyword evidence="4" id="KW-1185">Reference proteome</keyword>
<protein>
    <submittedName>
        <fullName evidence="3">Retinoschisin</fullName>
    </submittedName>
</protein>
<dbReference type="Pfam" id="PF07691">
    <property type="entry name" value="PA14"/>
    <property type="match status" value="1"/>
</dbReference>
<evidence type="ECO:0000259" key="1">
    <source>
        <dbReference type="PROSITE" id="PS50022"/>
    </source>
</evidence>
<evidence type="ECO:0000259" key="2">
    <source>
        <dbReference type="PROSITE" id="PS51820"/>
    </source>
</evidence>
<dbReference type="SUPFAM" id="SSF56988">
    <property type="entry name" value="Anthrax protective antigen"/>
    <property type="match status" value="1"/>
</dbReference>
<accession>A0A1Q9CK57</accession>